<keyword evidence="6" id="KW-1185">Reference proteome</keyword>
<evidence type="ECO:0000313" key="6">
    <source>
        <dbReference type="Proteomes" id="UP000694867"/>
    </source>
</evidence>
<dbReference type="Pfam" id="PF21674">
    <property type="entry name" value="CCDC22_N"/>
    <property type="match status" value="1"/>
</dbReference>
<feature type="coiled-coil region" evidence="3">
    <location>
        <begin position="412"/>
        <end position="439"/>
    </location>
</feature>
<reference evidence="7" key="1">
    <citation type="submission" date="2025-08" db="UniProtKB">
        <authorList>
            <consortium name="RefSeq"/>
        </authorList>
    </citation>
    <scope>IDENTIFICATION</scope>
</reference>
<dbReference type="AlphaFoldDB" id="A0AAJ6QNS2"/>
<dbReference type="InterPro" id="IPR048348">
    <property type="entry name" value="CCDC22_CC"/>
</dbReference>
<dbReference type="KEGG" id="goe:100901333"/>
<proteinExistence type="inferred from homology"/>
<dbReference type="PANTHER" id="PTHR15668:SF4">
    <property type="entry name" value="COILED-COIL DOMAIN-CONTAINING PROTEIN 22"/>
    <property type="match status" value="1"/>
</dbReference>
<evidence type="ECO:0000313" key="7">
    <source>
        <dbReference type="RefSeq" id="XP_003739119.1"/>
    </source>
</evidence>
<feature type="coiled-coil region" evidence="3">
    <location>
        <begin position="350"/>
        <end position="384"/>
    </location>
</feature>
<feature type="coiled-coil region" evidence="3">
    <location>
        <begin position="236"/>
        <end position="263"/>
    </location>
</feature>
<keyword evidence="3" id="KW-0175">Coiled coil</keyword>
<dbReference type="GeneID" id="100901333"/>
<sequence length="542" mass="62146">MEDAEKIILEHLKQVGCSIEVESLKDLDAETTLDAVVKCLKAIIPDFAAPSSVPHNMVAKYNLGMKLADAIVSLGFKGELGYQSFMYSNEVELRRVFTFLIEKIPKEEKVSPVQAKGFSFKSTFAAAVRSEIEKPWLPTYARDESIGRPVKTLSFREDLSRIEDPHTLMASILNENAALRAKVSLSNDAEFVKLIRIIQEKKASLQKESSMPEDVQDQATIEQEEPEAVEVRPDELAVLEERNVQLGEEMEVIDAELERVTNEMINVQVALDEMVSILAQERQTNKIKLKAHDLIGEHGIEGALKFCTDYLESLESKSMKLAVEWEEHRAPLVETLRKLRMDNSAKGNQQRSKRERMERLQRDKQRMVQEYSLKRELVKQLQAEWEKMGSKESNVTQRSSYLTRIQEIVCSVTRQKEEIEKILIENRKKQREMNLLADRSERSFAAAELFFAKQSAKSEDAKKMHRNVGEIHKDCKTIFEAVDGNGTLQREIRDLEERIDKERQSKVEQNLERITADFNQMKMENDAIETELTKKGVVLGNV</sequence>
<dbReference type="Pfam" id="PF05667">
    <property type="entry name" value="CCDC22_CC"/>
    <property type="match status" value="1"/>
</dbReference>
<evidence type="ECO:0000256" key="3">
    <source>
        <dbReference type="SAM" id="Coils"/>
    </source>
</evidence>
<dbReference type="InterPro" id="IPR048349">
    <property type="entry name" value="CCDC22_N"/>
</dbReference>
<dbReference type="InterPro" id="IPR008530">
    <property type="entry name" value="CCDC22"/>
</dbReference>
<feature type="coiled-coil region" evidence="3">
    <location>
        <begin position="485"/>
        <end position="531"/>
    </location>
</feature>
<accession>A0AAJ6QNS2</accession>
<comment type="similarity">
    <text evidence="1">Belongs to the CCDC22 family.</text>
</comment>
<evidence type="ECO:0000259" key="5">
    <source>
        <dbReference type="Pfam" id="PF21674"/>
    </source>
</evidence>
<evidence type="ECO:0000256" key="1">
    <source>
        <dbReference type="ARBA" id="ARBA00006438"/>
    </source>
</evidence>
<evidence type="ECO:0000259" key="4">
    <source>
        <dbReference type="Pfam" id="PF05667"/>
    </source>
</evidence>
<dbReference type="RefSeq" id="XP_003739119.1">
    <property type="nucleotide sequence ID" value="XM_003739071.2"/>
</dbReference>
<protein>
    <recommendedName>
        <fullName evidence="2">Coiled-coil domain-containing protein 22 homolog</fullName>
    </recommendedName>
</protein>
<evidence type="ECO:0000256" key="2">
    <source>
        <dbReference type="ARBA" id="ARBA00017553"/>
    </source>
</evidence>
<organism evidence="6 7">
    <name type="scientific">Galendromus occidentalis</name>
    <name type="common">western predatory mite</name>
    <dbReference type="NCBI Taxonomy" id="34638"/>
    <lineage>
        <taxon>Eukaryota</taxon>
        <taxon>Metazoa</taxon>
        <taxon>Ecdysozoa</taxon>
        <taxon>Arthropoda</taxon>
        <taxon>Chelicerata</taxon>
        <taxon>Arachnida</taxon>
        <taxon>Acari</taxon>
        <taxon>Parasitiformes</taxon>
        <taxon>Mesostigmata</taxon>
        <taxon>Gamasina</taxon>
        <taxon>Phytoseioidea</taxon>
        <taxon>Phytoseiidae</taxon>
        <taxon>Typhlodrominae</taxon>
        <taxon>Galendromus</taxon>
    </lineage>
</organism>
<dbReference type="GO" id="GO:0097602">
    <property type="term" value="F:cullin family protein binding"/>
    <property type="evidence" value="ECO:0007669"/>
    <property type="project" value="TreeGrafter"/>
</dbReference>
<dbReference type="PANTHER" id="PTHR15668">
    <property type="entry name" value="JM1 PROTEIN"/>
    <property type="match status" value="1"/>
</dbReference>
<name>A0AAJ6QNS2_9ACAR</name>
<dbReference type="GO" id="GO:2000060">
    <property type="term" value="P:positive regulation of ubiquitin-dependent protein catabolic process"/>
    <property type="evidence" value="ECO:0007669"/>
    <property type="project" value="TreeGrafter"/>
</dbReference>
<gene>
    <name evidence="7" type="primary">LOC100901333</name>
</gene>
<dbReference type="Proteomes" id="UP000694867">
    <property type="component" value="Unplaced"/>
</dbReference>
<feature type="domain" description="CCDC22 N-terminal" evidence="5">
    <location>
        <begin position="1"/>
        <end position="105"/>
    </location>
</feature>
<feature type="domain" description="CCDC22 coiled-coil" evidence="4">
    <location>
        <begin position="195"/>
        <end position="504"/>
    </location>
</feature>